<dbReference type="GO" id="GO:0003677">
    <property type="term" value="F:DNA binding"/>
    <property type="evidence" value="ECO:0007669"/>
    <property type="project" value="UniProtKB-UniRule"/>
</dbReference>
<dbReference type="SUPFAM" id="SSF52540">
    <property type="entry name" value="P-loop containing nucleoside triphosphate hydrolases"/>
    <property type="match status" value="1"/>
</dbReference>
<dbReference type="RefSeq" id="WP_013019028.1">
    <property type="nucleotide sequence ID" value="NC_013947.1"/>
</dbReference>
<evidence type="ECO:0000256" key="2">
    <source>
        <dbReference type="ARBA" id="ARBA00023015"/>
    </source>
</evidence>
<dbReference type="SUPFAM" id="SSF46894">
    <property type="entry name" value="C-terminal effector domain of the bipartite response regulators"/>
    <property type="match status" value="1"/>
</dbReference>
<evidence type="ECO:0000256" key="3">
    <source>
        <dbReference type="ARBA" id="ARBA00023125"/>
    </source>
</evidence>
<sequence length="993" mass="106562">MPPVGDSPLIRLLGEVSVLVQGKPVSAGTPKQACVLACLAWTPGTPVDTDTIIERVWDGDAPTNPRNTLSPYVTRLRSLLSDTGATITGKSGTYTLNIADTDVDVHAMRAWATQARGLAATDPARAVALLRAALGLWRGRPLSRVDCRWADSISVAVEPEHVEVWTQLFEVELSRDNHARVIGELSEVVADNPVNENLIGQYLVALYRCGRGIEALECYRQARQRLRDEFGVDPSPRLADIQRRILADDRDLLSARTDVAAEVAVPRQLPAAPAGIIGRDTLINAADAAVARDHDTVAFVGPGGAGKTALALTWAHKLSARFTDGQLFADLRGFSGTEPAPPARVLTGFLRALGVPASRLPAGESELSALFRATVAGRRILIVLDNAVGPRQLRPLLPGDDGCLTVATSRDNLSGLDRVHAITVAELSSADSQRVLAETLGARPGPVAATLIARLAEQCGNLPLALRLAASQLSGGSDHELSELVDDLDSGDRLATLSYPEDSPGGVAAAIETSYKVLAPGPRHLFRLLGLHPSGTADVEALAAMADADLAETERILSTLAAAHLVEPTGDGRWGMHDLVAEYASRLDAPDREAALKRGLDWYLAAVLAAENASGGGQVATRTPEVAAPVPTFADPDAALAWLDSRYPTLVSAVSFADDAGFPEHAIGIAGSLTDYCYNGGRVEDWVHLLRVALSAARRLGDPVVINRMHVLLGSGYRRLNRSDIAIDHYRQAMDAARQARDTYRQAVTGFARAYVHRDHGEYEQARIACEAAIPHLREHGDVRTEANLFTDLALLAILRGDYPEATRLNDTARRLAEEYRLRSVMPYVIEYSGRILYRQGRLDEAAAAFASVLSGFGEVGEYGAALIASQLAVVQSRLGHVDAARARHLTALSATADPSTPDDDRAAVLSDSGLSFRLAGQPEQALEHHREALFVAERGGIPYQQARAHHGLCLAFRALSDTDRAEEHWREALDIHTRLGTAEATEPGHPMY</sequence>
<dbReference type="PROSITE" id="PS51755">
    <property type="entry name" value="OMPR_PHOB"/>
    <property type="match status" value="1"/>
</dbReference>
<dbReference type="GO" id="GO:0006355">
    <property type="term" value="P:regulation of DNA-templated transcription"/>
    <property type="evidence" value="ECO:0007669"/>
    <property type="project" value="InterPro"/>
</dbReference>
<dbReference type="SMART" id="SM00028">
    <property type="entry name" value="TPR"/>
    <property type="match status" value="5"/>
</dbReference>
<proteinExistence type="inferred from homology"/>
<dbReference type="STRING" id="446470.Snas_3801"/>
<dbReference type="SUPFAM" id="SSF48452">
    <property type="entry name" value="TPR-like"/>
    <property type="match status" value="3"/>
</dbReference>
<keyword evidence="3 5" id="KW-0238">DNA-binding</keyword>
<dbReference type="Proteomes" id="UP000000844">
    <property type="component" value="Chromosome"/>
</dbReference>
<keyword evidence="4" id="KW-0804">Transcription</keyword>
<dbReference type="AlphaFoldDB" id="D3PYM4"/>
<name>D3PYM4_STANL</name>
<dbReference type="Gene3D" id="1.25.40.10">
    <property type="entry name" value="Tetratricopeptide repeat domain"/>
    <property type="match status" value="3"/>
</dbReference>
<evidence type="ECO:0000313" key="8">
    <source>
        <dbReference type="Proteomes" id="UP000000844"/>
    </source>
</evidence>
<dbReference type="Pfam" id="PF03704">
    <property type="entry name" value="BTAD"/>
    <property type="match status" value="1"/>
</dbReference>
<dbReference type="HOGENOM" id="CLU_004665_2_0_11"/>
<dbReference type="InterPro" id="IPR051677">
    <property type="entry name" value="AfsR-DnrI-RedD_regulator"/>
</dbReference>
<accession>D3PYM4</accession>
<dbReference type="InterPro" id="IPR001867">
    <property type="entry name" value="OmpR/PhoB-type_DNA-bd"/>
</dbReference>
<dbReference type="InterPro" id="IPR016032">
    <property type="entry name" value="Sig_transdc_resp-reg_C-effctor"/>
</dbReference>
<feature type="domain" description="OmpR/PhoB-type" evidence="6">
    <location>
        <begin position="1"/>
        <end position="98"/>
    </location>
</feature>
<dbReference type="PRINTS" id="PR00364">
    <property type="entry name" value="DISEASERSIST"/>
</dbReference>
<dbReference type="SMART" id="SM01043">
    <property type="entry name" value="BTAD"/>
    <property type="match status" value="1"/>
</dbReference>
<dbReference type="PANTHER" id="PTHR35807:SF1">
    <property type="entry name" value="TRANSCRIPTIONAL REGULATOR REDD"/>
    <property type="match status" value="1"/>
</dbReference>
<dbReference type="eggNOG" id="COG3903">
    <property type="taxonomic scope" value="Bacteria"/>
</dbReference>
<dbReference type="eggNOG" id="COG3063">
    <property type="taxonomic scope" value="Bacteria"/>
</dbReference>
<dbReference type="InterPro" id="IPR005158">
    <property type="entry name" value="BTAD"/>
</dbReference>
<gene>
    <name evidence="7" type="ordered locus">Snas_3801</name>
</gene>
<organism evidence="7 8">
    <name type="scientific">Stackebrandtia nassauensis (strain DSM 44728 / CIP 108903 / NRRL B-16338 / NBRC 102104 / LLR-40K-21)</name>
    <dbReference type="NCBI Taxonomy" id="446470"/>
    <lineage>
        <taxon>Bacteria</taxon>
        <taxon>Bacillati</taxon>
        <taxon>Actinomycetota</taxon>
        <taxon>Actinomycetes</taxon>
        <taxon>Glycomycetales</taxon>
        <taxon>Glycomycetaceae</taxon>
        <taxon>Stackebrandtia</taxon>
    </lineage>
</organism>
<reference evidence="7 8" key="1">
    <citation type="journal article" date="2009" name="Stand. Genomic Sci.">
        <title>Complete genome sequence of Stackebrandtia nassauensis type strain (LLR-40K-21).</title>
        <authorList>
            <person name="Munk C."/>
            <person name="Lapidus A."/>
            <person name="Copeland A."/>
            <person name="Jando M."/>
            <person name="Mayilraj S."/>
            <person name="Glavina Del Rio T."/>
            <person name="Nolan M."/>
            <person name="Chen F."/>
            <person name="Lucas S."/>
            <person name="Tice H."/>
            <person name="Cheng J.F."/>
            <person name="Han C."/>
            <person name="Detter J.C."/>
            <person name="Bruce D."/>
            <person name="Goodwin L."/>
            <person name="Chain P."/>
            <person name="Pitluck S."/>
            <person name="Goker M."/>
            <person name="Ovchinikova G."/>
            <person name="Pati A."/>
            <person name="Ivanova N."/>
            <person name="Mavromatis K."/>
            <person name="Chen A."/>
            <person name="Palaniappan K."/>
            <person name="Land M."/>
            <person name="Hauser L."/>
            <person name="Chang Y.J."/>
            <person name="Jeffries C.D."/>
            <person name="Bristow J."/>
            <person name="Eisen J.A."/>
            <person name="Markowitz V."/>
            <person name="Hugenholtz P."/>
            <person name="Kyrpides N.C."/>
            <person name="Klenk H.P."/>
        </authorList>
    </citation>
    <scope>NUCLEOTIDE SEQUENCE [LARGE SCALE GENOMIC DNA]</scope>
    <source>
        <strain evidence="8">DSM 44728 / CIP 108903 / NRRL B-16338 / NBRC 102104 / LLR-40K-21</strain>
    </source>
</reference>
<keyword evidence="2" id="KW-0805">Transcription regulation</keyword>
<protein>
    <submittedName>
        <fullName evidence="7">Transcriptional regulator, SARP family</fullName>
    </submittedName>
</protein>
<evidence type="ECO:0000313" key="7">
    <source>
        <dbReference type="EMBL" id="ADD43457.1"/>
    </source>
</evidence>
<evidence type="ECO:0000259" key="6">
    <source>
        <dbReference type="PROSITE" id="PS51755"/>
    </source>
</evidence>
<dbReference type="KEGG" id="sna:Snas_3801"/>
<dbReference type="InterPro" id="IPR019734">
    <property type="entry name" value="TPR_rpt"/>
</dbReference>
<dbReference type="EMBL" id="CP001778">
    <property type="protein sequence ID" value="ADD43457.1"/>
    <property type="molecule type" value="Genomic_DNA"/>
</dbReference>
<dbReference type="CDD" id="cd15831">
    <property type="entry name" value="BTAD"/>
    <property type="match status" value="1"/>
</dbReference>
<keyword evidence="8" id="KW-1185">Reference proteome</keyword>
<feature type="DNA-binding region" description="OmpR/PhoB-type" evidence="5">
    <location>
        <begin position="1"/>
        <end position="98"/>
    </location>
</feature>
<dbReference type="Gene3D" id="3.40.50.300">
    <property type="entry name" value="P-loop containing nucleotide triphosphate hydrolases"/>
    <property type="match status" value="1"/>
</dbReference>
<dbReference type="SMART" id="SM00862">
    <property type="entry name" value="Trans_reg_C"/>
    <property type="match status" value="1"/>
</dbReference>
<dbReference type="PANTHER" id="PTHR35807">
    <property type="entry name" value="TRANSCRIPTIONAL REGULATOR REDD-RELATED"/>
    <property type="match status" value="1"/>
</dbReference>
<dbReference type="InterPro" id="IPR011990">
    <property type="entry name" value="TPR-like_helical_dom_sf"/>
</dbReference>
<comment type="similarity">
    <text evidence="1">Belongs to the AfsR/DnrI/RedD regulatory family.</text>
</comment>
<dbReference type="Gene3D" id="1.10.10.10">
    <property type="entry name" value="Winged helix-like DNA-binding domain superfamily/Winged helix DNA-binding domain"/>
    <property type="match status" value="1"/>
</dbReference>
<evidence type="ECO:0000256" key="1">
    <source>
        <dbReference type="ARBA" id="ARBA00005820"/>
    </source>
</evidence>
<dbReference type="InterPro" id="IPR027417">
    <property type="entry name" value="P-loop_NTPase"/>
</dbReference>
<evidence type="ECO:0000256" key="4">
    <source>
        <dbReference type="ARBA" id="ARBA00023163"/>
    </source>
</evidence>
<evidence type="ECO:0000256" key="5">
    <source>
        <dbReference type="PROSITE-ProRule" id="PRU01091"/>
    </source>
</evidence>
<dbReference type="eggNOG" id="COG3629">
    <property type="taxonomic scope" value="Bacteria"/>
</dbReference>
<dbReference type="Pfam" id="PF00486">
    <property type="entry name" value="Trans_reg_C"/>
    <property type="match status" value="1"/>
</dbReference>
<dbReference type="OrthoDB" id="581105at2"/>
<dbReference type="GO" id="GO:0000160">
    <property type="term" value="P:phosphorelay signal transduction system"/>
    <property type="evidence" value="ECO:0007669"/>
    <property type="project" value="InterPro"/>
</dbReference>
<dbReference type="InterPro" id="IPR036388">
    <property type="entry name" value="WH-like_DNA-bd_sf"/>
</dbReference>